<comment type="catalytic activity">
    <reaction evidence="14">
        <text>K(+)(in) = K(+)(out)</text>
        <dbReference type="Rhea" id="RHEA:29463"/>
        <dbReference type="ChEBI" id="CHEBI:29103"/>
    </reaction>
</comment>
<evidence type="ECO:0000313" key="19">
    <source>
        <dbReference type="Proteomes" id="UP000515135"/>
    </source>
</evidence>
<evidence type="ECO:0000256" key="5">
    <source>
        <dbReference type="ARBA" id="ARBA00022692"/>
    </source>
</evidence>
<dbReference type="Proteomes" id="UP000515135">
    <property type="component" value="Unplaced"/>
</dbReference>
<feature type="transmembrane region" description="Helical" evidence="18">
    <location>
        <begin position="203"/>
        <end position="220"/>
    </location>
</feature>
<evidence type="ECO:0000256" key="2">
    <source>
        <dbReference type="ARBA" id="ARBA00006920"/>
    </source>
</evidence>
<evidence type="ECO:0000256" key="14">
    <source>
        <dbReference type="ARBA" id="ARBA00034430"/>
    </source>
</evidence>
<evidence type="ECO:0000256" key="16">
    <source>
        <dbReference type="ARBA" id="ARBA00044317"/>
    </source>
</evidence>
<accession>A0A6P4ZWI2</accession>
<evidence type="ECO:0000313" key="20">
    <source>
        <dbReference type="RefSeq" id="XP_019635307.1"/>
    </source>
</evidence>
<feature type="transmembrane region" description="Helical" evidence="18">
    <location>
        <begin position="33"/>
        <end position="53"/>
    </location>
</feature>
<sequence length="501" mass="56408">MLAPRQHHKRTIPRTKMASLADDHVHSAGRMQAYSDAIFSIVATIMILPVAHTEIPEDKNLREVIFYRLLPKILIYILTFFVVAISWTAHVWLFQIVRRADDVTTLLNLFIMMIITFLPFTFTLMGTFPEYVLAIVLFSVCIIVLGVAQALVVLHVFRNPQIMEESIKNSENKVAVRNALLLRVLVNPILCTLAAVFSPASNVISYIFLVMILFSPNIAVQLSKLISKCSGSVQVSQEVIRRGKSYEMEVNKERVECYSDGVFAIVATLIILDICEKDIPSVADLEIKYKNDLAAALNHDSSVFLAYFGTFATVGLLWYIHHSLYHHLKRTSRLMAMFNNFSLAMIGGMPLAFQLTSMYKDTDFYNNERVAIQLSCVIIFLASISQLAIFVTALFRPDQDLTDSARVGGRSHYYLLVKLLVYPTVSMTIYVISLTSDVLSVEAFHVAQLGTPVLFFILWLIVIQIQRNVQDVLNPEENSTQEGSNNEEQALLTAPPENIAC</sequence>
<feature type="region of interest" description="Disordered" evidence="17">
    <location>
        <begin position="476"/>
        <end position="501"/>
    </location>
</feature>
<dbReference type="AlphaFoldDB" id="A0A6P4ZWI2"/>
<feature type="transmembrane region" description="Helical" evidence="18">
    <location>
        <begin position="131"/>
        <end position="157"/>
    </location>
</feature>
<evidence type="ECO:0000256" key="15">
    <source>
        <dbReference type="ARBA" id="ARBA00034544"/>
    </source>
</evidence>
<evidence type="ECO:0000256" key="8">
    <source>
        <dbReference type="ARBA" id="ARBA00022989"/>
    </source>
</evidence>
<keyword evidence="9" id="KW-0406">Ion transport</keyword>
<keyword evidence="6" id="KW-0631">Potassium channel</keyword>
<evidence type="ECO:0000256" key="6">
    <source>
        <dbReference type="ARBA" id="ARBA00022826"/>
    </source>
</evidence>
<feature type="transmembrane region" description="Helical" evidence="18">
    <location>
        <begin position="415"/>
        <end position="432"/>
    </location>
</feature>
<dbReference type="GeneID" id="109478282"/>
<keyword evidence="19" id="KW-1185">Reference proteome</keyword>
<reference evidence="20" key="1">
    <citation type="submission" date="2025-08" db="UniProtKB">
        <authorList>
            <consortium name="RefSeq"/>
        </authorList>
    </citation>
    <scope>IDENTIFICATION</scope>
    <source>
        <tissue evidence="20">Gonad</tissue>
    </source>
</reference>
<evidence type="ECO:0000256" key="3">
    <source>
        <dbReference type="ARBA" id="ARBA00022448"/>
    </source>
</evidence>
<comment type="similarity">
    <text evidence="2">Belongs to the TMEM175 family.</text>
</comment>
<dbReference type="GO" id="GO:0005267">
    <property type="term" value="F:potassium channel activity"/>
    <property type="evidence" value="ECO:0007669"/>
    <property type="project" value="UniProtKB-KW"/>
</dbReference>
<evidence type="ECO:0000256" key="18">
    <source>
        <dbReference type="SAM" id="Phobius"/>
    </source>
</evidence>
<evidence type="ECO:0000256" key="17">
    <source>
        <dbReference type="SAM" id="MobiDB-lite"/>
    </source>
</evidence>
<keyword evidence="8 18" id="KW-1133">Transmembrane helix</keyword>
<evidence type="ECO:0000256" key="13">
    <source>
        <dbReference type="ARBA" id="ARBA00030477"/>
    </source>
</evidence>
<comment type="catalytic activity">
    <reaction evidence="12">
        <text>H(+)(in) = H(+)(out)</text>
        <dbReference type="Rhea" id="RHEA:34979"/>
        <dbReference type="ChEBI" id="CHEBI:15378"/>
    </reaction>
</comment>
<dbReference type="PANTHER" id="PTHR31462:SF5">
    <property type="entry name" value="ENDOSOMAL_LYSOSOMAL PROTON CHANNEL TMEM175"/>
    <property type="match status" value="1"/>
</dbReference>
<dbReference type="Pfam" id="PF06736">
    <property type="entry name" value="TMEM175"/>
    <property type="match status" value="2"/>
</dbReference>
<name>A0A6P4ZWI2_BRABE</name>
<feature type="transmembrane region" description="Helical" evidence="18">
    <location>
        <begin position="73"/>
        <end position="94"/>
    </location>
</feature>
<evidence type="ECO:0000256" key="4">
    <source>
        <dbReference type="ARBA" id="ARBA00022538"/>
    </source>
</evidence>
<keyword evidence="7" id="KW-0630">Potassium</keyword>
<organism evidence="19 20">
    <name type="scientific">Branchiostoma belcheri</name>
    <name type="common">Amphioxus</name>
    <dbReference type="NCBI Taxonomy" id="7741"/>
    <lineage>
        <taxon>Eukaryota</taxon>
        <taxon>Metazoa</taxon>
        <taxon>Chordata</taxon>
        <taxon>Cephalochordata</taxon>
        <taxon>Leptocardii</taxon>
        <taxon>Amphioxiformes</taxon>
        <taxon>Branchiostomatidae</taxon>
        <taxon>Branchiostoma</taxon>
    </lineage>
</organism>
<evidence type="ECO:0000256" key="1">
    <source>
        <dbReference type="ARBA" id="ARBA00004141"/>
    </source>
</evidence>
<dbReference type="KEGG" id="bbel:109478282"/>
<evidence type="ECO:0000256" key="10">
    <source>
        <dbReference type="ARBA" id="ARBA00023136"/>
    </source>
</evidence>
<evidence type="ECO:0000256" key="9">
    <source>
        <dbReference type="ARBA" id="ARBA00023065"/>
    </source>
</evidence>
<evidence type="ECO:0000256" key="11">
    <source>
        <dbReference type="ARBA" id="ARBA00023303"/>
    </source>
</evidence>
<keyword evidence="3" id="KW-0813">Transport</keyword>
<keyword evidence="11" id="KW-0407">Ion channel</keyword>
<feature type="transmembrane region" description="Helical" evidence="18">
    <location>
        <begin position="341"/>
        <end position="359"/>
    </location>
</feature>
<feature type="transmembrane region" description="Helical" evidence="18">
    <location>
        <begin position="371"/>
        <end position="395"/>
    </location>
</feature>
<feature type="transmembrane region" description="Helical" evidence="18">
    <location>
        <begin position="302"/>
        <end position="320"/>
    </location>
</feature>
<keyword evidence="4" id="KW-0633">Potassium transport</keyword>
<dbReference type="PANTHER" id="PTHR31462">
    <property type="entry name" value="ENDOSOMAL/LYSOSOMAL POTASSIUM CHANNEL TMEM175"/>
    <property type="match status" value="1"/>
</dbReference>
<feature type="compositionally biased region" description="Polar residues" evidence="17">
    <location>
        <begin position="476"/>
        <end position="488"/>
    </location>
</feature>
<gene>
    <name evidence="20" type="primary">LOC109478282</name>
</gene>
<feature type="transmembrane region" description="Helical" evidence="18">
    <location>
        <begin position="444"/>
        <end position="463"/>
    </location>
</feature>
<comment type="subcellular location">
    <subcellularLocation>
        <location evidence="1">Membrane</location>
        <topology evidence="1">Multi-pass membrane protein</topology>
    </subcellularLocation>
</comment>
<dbReference type="GO" id="GO:0015252">
    <property type="term" value="F:proton channel activity"/>
    <property type="evidence" value="ECO:0007669"/>
    <property type="project" value="InterPro"/>
</dbReference>
<keyword evidence="10 18" id="KW-0472">Membrane</keyword>
<feature type="transmembrane region" description="Helical" evidence="18">
    <location>
        <begin position="106"/>
        <end position="125"/>
    </location>
</feature>
<evidence type="ECO:0000256" key="7">
    <source>
        <dbReference type="ARBA" id="ARBA00022958"/>
    </source>
</evidence>
<dbReference type="InterPro" id="IPR010617">
    <property type="entry name" value="TMEM175-like"/>
</dbReference>
<evidence type="ECO:0000256" key="12">
    <source>
        <dbReference type="ARBA" id="ARBA00024169"/>
    </source>
</evidence>
<proteinExistence type="inferred from homology"/>
<keyword evidence="5 18" id="KW-0812">Transmembrane</keyword>
<dbReference type="RefSeq" id="XP_019635307.1">
    <property type="nucleotide sequence ID" value="XM_019779748.1"/>
</dbReference>
<dbReference type="GO" id="GO:0016020">
    <property type="term" value="C:membrane"/>
    <property type="evidence" value="ECO:0007669"/>
    <property type="project" value="UniProtKB-SubCell"/>
</dbReference>
<protein>
    <recommendedName>
        <fullName evidence="15">Endosomal/lysosomal proton channel TMEM175</fullName>
    </recommendedName>
    <alternativeName>
        <fullName evidence="16">Potassium channel TMEM175</fullName>
    </alternativeName>
    <alternativeName>
        <fullName evidence="13">Transmembrane protein 175</fullName>
    </alternativeName>
</protein>
<dbReference type="OrthoDB" id="203835at2759"/>